<accession>A0AA88RU75</accession>
<evidence type="ECO:0000313" key="4">
    <source>
        <dbReference type="Proteomes" id="UP001188597"/>
    </source>
</evidence>
<organism evidence="3 4">
    <name type="scientific">Escallonia herrerae</name>
    <dbReference type="NCBI Taxonomy" id="1293975"/>
    <lineage>
        <taxon>Eukaryota</taxon>
        <taxon>Viridiplantae</taxon>
        <taxon>Streptophyta</taxon>
        <taxon>Embryophyta</taxon>
        <taxon>Tracheophyta</taxon>
        <taxon>Spermatophyta</taxon>
        <taxon>Magnoliopsida</taxon>
        <taxon>eudicotyledons</taxon>
        <taxon>Gunneridae</taxon>
        <taxon>Pentapetalae</taxon>
        <taxon>asterids</taxon>
        <taxon>campanulids</taxon>
        <taxon>Escalloniales</taxon>
        <taxon>Escalloniaceae</taxon>
        <taxon>Escallonia</taxon>
    </lineage>
</organism>
<dbReference type="SUPFAM" id="SSF50630">
    <property type="entry name" value="Acid proteases"/>
    <property type="match status" value="1"/>
</dbReference>
<evidence type="ECO:0000256" key="1">
    <source>
        <dbReference type="ARBA" id="ARBA00007447"/>
    </source>
</evidence>
<sequence length="269" mass="28557">MIFLVNEEKRKRKQTLMAIAVRSLSCHDYGLSMKQSLRLSHLSLLLLLLTSVFLTSRSDCASARGGDGGGGGGVITVNYKFAGKERSLSALKAHDTLRHLRILAAGVDLPLGGTGRPNSVGAGNAPKEATMAYAFALSLDLSLLASAKLHPNQCFLVSQLELTLYDPKESLTGKLVSCEQEFCLEVNDGFVSGCKANVSCLYTEVYGDGSYSIGYFVNDVVQYDRVSGDLQTKLANGSVIFGSSRGHNGGSPAPPLAPFFGGRHGVCVS</sequence>
<protein>
    <recommendedName>
        <fullName evidence="2">Xylanase inhibitor N-terminal domain-containing protein</fullName>
    </recommendedName>
</protein>
<evidence type="ECO:0000259" key="2">
    <source>
        <dbReference type="Pfam" id="PF14543"/>
    </source>
</evidence>
<proteinExistence type="inferred from homology"/>
<dbReference type="GO" id="GO:0004190">
    <property type="term" value="F:aspartic-type endopeptidase activity"/>
    <property type="evidence" value="ECO:0007669"/>
    <property type="project" value="InterPro"/>
</dbReference>
<dbReference type="GO" id="GO:0006508">
    <property type="term" value="P:proteolysis"/>
    <property type="evidence" value="ECO:0007669"/>
    <property type="project" value="InterPro"/>
</dbReference>
<dbReference type="Pfam" id="PF14543">
    <property type="entry name" value="TAXi_N"/>
    <property type="match status" value="1"/>
</dbReference>
<dbReference type="InterPro" id="IPR001461">
    <property type="entry name" value="Aspartic_peptidase_A1"/>
</dbReference>
<keyword evidence="4" id="KW-1185">Reference proteome</keyword>
<dbReference type="PANTHER" id="PTHR13683:SF685">
    <property type="entry name" value="EUKARYOTIC ASPARTYL PROTEASE FAMILY PROTEIN"/>
    <property type="match status" value="1"/>
</dbReference>
<dbReference type="EMBL" id="JAVXUP010005241">
    <property type="protein sequence ID" value="KAK2996318.1"/>
    <property type="molecule type" value="Genomic_DNA"/>
</dbReference>
<dbReference type="Gene3D" id="2.40.70.10">
    <property type="entry name" value="Acid Proteases"/>
    <property type="match status" value="1"/>
</dbReference>
<dbReference type="InterPro" id="IPR032861">
    <property type="entry name" value="TAXi_N"/>
</dbReference>
<feature type="domain" description="Xylanase inhibitor N-terminal" evidence="2">
    <location>
        <begin position="158"/>
        <end position="252"/>
    </location>
</feature>
<comment type="similarity">
    <text evidence="1">Belongs to the peptidase A1 family.</text>
</comment>
<evidence type="ECO:0000313" key="3">
    <source>
        <dbReference type="EMBL" id="KAK2996318.1"/>
    </source>
</evidence>
<reference evidence="3" key="1">
    <citation type="submission" date="2022-12" db="EMBL/GenBank/DDBJ databases">
        <title>Draft genome assemblies for two species of Escallonia (Escalloniales).</title>
        <authorList>
            <person name="Chanderbali A."/>
            <person name="Dervinis C."/>
            <person name="Anghel I."/>
            <person name="Soltis D."/>
            <person name="Soltis P."/>
            <person name="Zapata F."/>
        </authorList>
    </citation>
    <scope>NUCLEOTIDE SEQUENCE</scope>
    <source>
        <strain evidence="3">UCBG64.0493</strain>
        <tissue evidence="3">Leaf</tissue>
    </source>
</reference>
<dbReference type="Proteomes" id="UP001188597">
    <property type="component" value="Unassembled WGS sequence"/>
</dbReference>
<gene>
    <name evidence="3" type="ORF">RJ639_026435</name>
</gene>
<dbReference type="InterPro" id="IPR021109">
    <property type="entry name" value="Peptidase_aspartic_dom_sf"/>
</dbReference>
<dbReference type="PANTHER" id="PTHR13683">
    <property type="entry name" value="ASPARTYL PROTEASES"/>
    <property type="match status" value="1"/>
</dbReference>
<dbReference type="AlphaFoldDB" id="A0AA88RU75"/>
<comment type="caution">
    <text evidence="3">The sequence shown here is derived from an EMBL/GenBank/DDBJ whole genome shotgun (WGS) entry which is preliminary data.</text>
</comment>
<name>A0AA88RU75_9ASTE</name>